<evidence type="ECO:0000256" key="6">
    <source>
        <dbReference type="ARBA" id="ARBA00014679"/>
    </source>
</evidence>
<evidence type="ECO:0000256" key="12">
    <source>
        <dbReference type="ARBA" id="ARBA00029736"/>
    </source>
</evidence>
<evidence type="ECO:0000256" key="7">
    <source>
        <dbReference type="ARBA" id="ARBA00022490"/>
    </source>
</evidence>
<evidence type="ECO:0000256" key="1">
    <source>
        <dbReference type="ARBA" id="ARBA00002634"/>
    </source>
</evidence>
<dbReference type="FunFam" id="3.40.1280.10:FF:000001">
    <property type="entry name" value="tRNA (guanine-N(1)-)-methyltransferase"/>
    <property type="match status" value="1"/>
</dbReference>
<evidence type="ECO:0000256" key="15">
    <source>
        <dbReference type="HAMAP-Rule" id="MF_00605"/>
    </source>
</evidence>
<dbReference type="FunFam" id="1.10.1270.20:FF:000004">
    <property type="entry name" value="tRNA (guanine-N(1)-)-methyltransferase"/>
    <property type="match status" value="1"/>
</dbReference>
<dbReference type="Pfam" id="PF01746">
    <property type="entry name" value="tRNA_m1G_MT"/>
    <property type="match status" value="1"/>
</dbReference>
<evidence type="ECO:0000256" key="3">
    <source>
        <dbReference type="ARBA" id="ARBA00007630"/>
    </source>
</evidence>
<evidence type="ECO:0000256" key="14">
    <source>
        <dbReference type="ARBA" id="ARBA00047783"/>
    </source>
</evidence>
<feature type="binding site" evidence="15">
    <location>
        <begin position="129"/>
        <end position="134"/>
    </location>
    <ligand>
        <name>S-adenosyl-L-methionine</name>
        <dbReference type="ChEBI" id="CHEBI:59789"/>
    </ligand>
</feature>
<proteinExistence type="inferred from homology"/>
<evidence type="ECO:0000256" key="4">
    <source>
        <dbReference type="ARBA" id="ARBA00011738"/>
    </source>
</evidence>
<comment type="subcellular location">
    <subcellularLocation>
        <location evidence="2 15 16">Cytoplasm</location>
    </subcellularLocation>
</comment>
<keyword evidence="10 15" id="KW-0949">S-adenosyl-L-methionine</keyword>
<evidence type="ECO:0000259" key="17">
    <source>
        <dbReference type="Pfam" id="PF01746"/>
    </source>
</evidence>
<evidence type="ECO:0000256" key="16">
    <source>
        <dbReference type="RuleBase" id="RU003464"/>
    </source>
</evidence>
<dbReference type="NCBIfam" id="NF000648">
    <property type="entry name" value="PRK00026.1"/>
    <property type="match status" value="1"/>
</dbReference>
<dbReference type="InterPro" id="IPR029068">
    <property type="entry name" value="Glyas_Bleomycin-R_OHBP_Dase"/>
</dbReference>
<dbReference type="GO" id="GO:0052906">
    <property type="term" value="F:tRNA (guanine(37)-N1)-methyltransferase activity"/>
    <property type="evidence" value="ECO:0007669"/>
    <property type="project" value="UniProtKB-UniRule"/>
</dbReference>
<reference evidence="19" key="1">
    <citation type="submission" date="2017-11" db="EMBL/GenBank/DDBJ databases">
        <authorList>
            <person name="Seth-Smith MB H."/>
        </authorList>
    </citation>
    <scope>NUCLEOTIDE SEQUENCE [LARGE SCALE GENOMIC DNA]</scope>
</reference>
<evidence type="ECO:0000313" key="18">
    <source>
        <dbReference type="EMBL" id="SYX09122.1"/>
    </source>
</evidence>
<comment type="catalytic activity">
    <reaction evidence="14 15 16">
        <text>guanosine(37) in tRNA + S-adenosyl-L-methionine = N(1)-methylguanosine(37) in tRNA + S-adenosyl-L-homocysteine + H(+)</text>
        <dbReference type="Rhea" id="RHEA:36899"/>
        <dbReference type="Rhea" id="RHEA-COMP:10145"/>
        <dbReference type="Rhea" id="RHEA-COMP:10147"/>
        <dbReference type="ChEBI" id="CHEBI:15378"/>
        <dbReference type="ChEBI" id="CHEBI:57856"/>
        <dbReference type="ChEBI" id="CHEBI:59789"/>
        <dbReference type="ChEBI" id="CHEBI:73542"/>
        <dbReference type="ChEBI" id="CHEBI:74269"/>
        <dbReference type="EC" id="2.1.1.228"/>
    </reaction>
</comment>
<dbReference type="GO" id="GO:0002939">
    <property type="term" value="P:tRNA N1-guanine methylation"/>
    <property type="evidence" value="ECO:0007669"/>
    <property type="project" value="TreeGrafter"/>
</dbReference>
<dbReference type="InterPro" id="IPR029028">
    <property type="entry name" value="Alpha/beta_knot_MTases"/>
</dbReference>
<evidence type="ECO:0000256" key="13">
    <source>
        <dbReference type="ARBA" id="ARBA00033392"/>
    </source>
</evidence>
<comment type="similarity">
    <text evidence="3 15 16">Belongs to the RNA methyltransferase TrmD family.</text>
</comment>
<keyword evidence="11 15" id="KW-0819">tRNA processing</keyword>
<dbReference type="EMBL" id="LS992154">
    <property type="protein sequence ID" value="SYX09122.1"/>
    <property type="molecule type" value="Genomic_DNA"/>
</dbReference>
<dbReference type="KEGG" id="chla:C834K_0674"/>
<comment type="subunit">
    <text evidence="4 15 16">Homodimer.</text>
</comment>
<dbReference type="InterPro" id="IPR002649">
    <property type="entry name" value="tRNA_m1G_MeTrfase_TrmD"/>
</dbReference>
<dbReference type="CDD" id="cd18080">
    <property type="entry name" value="TrmD-like"/>
    <property type="match status" value="1"/>
</dbReference>
<feature type="domain" description="tRNA methyltransferase TRMD/TRM10-type" evidence="17">
    <location>
        <begin position="1"/>
        <end position="220"/>
    </location>
</feature>
<keyword evidence="8 15" id="KW-0489">Methyltransferase</keyword>
<dbReference type="Gene3D" id="3.10.180.10">
    <property type="entry name" value="2,3-Dihydroxybiphenyl 1,2-Dioxygenase, domain 1"/>
    <property type="match status" value="1"/>
</dbReference>
<dbReference type="InterPro" id="IPR029026">
    <property type="entry name" value="tRNA_m1G_MTases_N"/>
</dbReference>
<evidence type="ECO:0000256" key="2">
    <source>
        <dbReference type="ARBA" id="ARBA00004496"/>
    </source>
</evidence>
<dbReference type="InterPro" id="IPR023148">
    <property type="entry name" value="tRNA_m1G_MeTrfase_C_sf"/>
</dbReference>
<dbReference type="Gene3D" id="1.10.1270.20">
    <property type="entry name" value="tRNA(m1g37)methyltransferase, domain 2"/>
    <property type="match status" value="1"/>
</dbReference>
<keyword evidence="7 15" id="KW-0963">Cytoplasm</keyword>
<dbReference type="Gene3D" id="3.40.1280.10">
    <property type="match status" value="1"/>
</dbReference>
<protein>
    <recommendedName>
        <fullName evidence="6 15">tRNA (guanine-N(1)-)-methyltransferase</fullName>
        <ecNumber evidence="5 15">2.1.1.228</ecNumber>
    </recommendedName>
    <alternativeName>
        <fullName evidence="12 15">M1G-methyltransferase</fullName>
    </alternativeName>
    <alternativeName>
        <fullName evidence="13 15">tRNA [GM37] methyltransferase</fullName>
    </alternativeName>
</protein>
<accession>A0A3B0QH41</accession>
<dbReference type="SUPFAM" id="SSF54593">
    <property type="entry name" value="Glyoxalase/Bleomycin resistance protein/Dihydroxybiphenyl dioxygenase"/>
    <property type="match status" value="1"/>
</dbReference>
<evidence type="ECO:0000256" key="9">
    <source>
        <dbReference type="ARBA" id="ARBA00022679"/>
    </source>
</evidence>
<dbReference type="RefSeq" id="WP_117274421.1">
    <property type="nucleotide sequence ID" value="NZ_LS992154.1"/>
</dbReference>
<name>A0A3B0QH41_9CHLA</name>
<evidence type="ECO:0000256" key="10">
    <source>
        <dbReference type="ARBA" id="ARBA00022691"/>
    </source>
</evidence>
<dbReference type="GO" id="GO:0005829">
    <property type="term" value="C:cytosol"/>
    <property type="evidence" value="ECO:0007669"/>
    <property type="project" value="TreeGrafter"/>
</dbReference>
<comment type="function">
    <text evidence="1 15 16">Specifically methylates guanosine-37 in various tRNAs.</text>
</comment>
<evidence type="ECO:0000256" key="5">
    <source>
        <dbReference type="ARBA" id="ARBA00012807"/>
    </source>
</evidence>
<dbReference type="Proteomes" id="UP000258476">
    <property type="component" value="Chromosome"/>
</dbReference>
<keyword evidence="9 15" id="KW-0808">Transferase</keyword>
<organism evidence="18 19">
    <name type="scientific">Chlamydia poikilotherma</name>
    <dbReference type="NCBI Taxonomy" id="1967783"/>
    <lineage>
        <taxon>Bacteria</taxon>
        <taxon>Pseudomonadati</taxon>
        <taxon>Chlamydiota</taxon>
        <taxon>Chlamydiia</taxon>
        <taxon>Chlamydiales</taxon>
        <taxon>Chlamydiaceae</taxon>
        <taxon>Chlamydia/Chlamydophila group</taxon>
        <taxon>Chlamydia</taxon>
    </lineage>
</organism>
<dbReference type="HAMAP" id="MF_00605">
    <property type="entry name" value="TrmD"/>
    <property type="match status" value="1"/>
</dbReference>
<dbReference type="PANTHER" id="PTHR46417:SF1">
    <property type="entry name" value="TRNA (GUANINE-N(1)-)-METHYLTRANSFERASE"/>
    <property type="match status" value="1"/>
</dbReference>
<gene>
    <name evidence="15 18" type="primary">trmD</name>
    <name evidence="18" type="ORF">C834K_0674</name>
</gene>
<evidence type="ECO:0000256" key="11">
    <source>
        <dbReference type="ARBA" id="ARBA00022694"/>
    </source>
</evidence>
<dbReference type="OrthoDB" id="9807416at2"/>
<dbReference type="PANTHER" id="PTHR46417">
    <property type="entry name" value="TRNA (GUANINE-N(1)-)-METHYLTRANSFERASE"/>
    <property type="match status" value="1"/>
</dbReference>
<evidence type="ECO:0000256" key="8">
    <source>
        <dbReference type="ARBA" id="ARBA00022603"/>
    </source>
</evidence>
<sequence length="355" mass="40518">MEIEILSLFPDYFDSPLRSSILGRAIKNGLLKIESRDIRDFGLGKWKQVDDAPFNNDGMLLMAEPVVQAIRHIKRSDTKVIHLSPQGMLLTAQKSRELAKCSHLIFLCGHYEGIDERALESEVDEEISIGDYVLTNGGVAALVVIDALSRFIPGVLGNQESAEKDSLENGLLEGPQYTRPRVFEGKEVPEVLLQGDHQAIARWRKQVSLDRTRERRPDLYVRYLYDRENKEIFPQEEDPKQYTLEGESAVVLEVADIQRSRKFYSKMFRLNQPSNDKLQIPGKTQTVLHLQEVGLENKNIAILSLRLDCEDDFFNFLGRWKMLGGTLEQADGRGAVRVVRDFDGHQWTVSYKKAK</sequence>
<dbReference type="EC" id="2.1.1.228" evidence="5 15"/>
<feature type="binding site" evidence="15">
    <location>
        <position position="109"/>
    </location>
    <ligand>
        <name>S-adenosyl-L-methionine</name>
        <dbReference type="ChEBI" id="CHEBI:59789"/>
    </ligand>
</feature>
<evidence type="ECO:0000313" key="19">
    <source>
        <dbReference type="Proteomes" id="UP000258476"/>
    </source>
</evidence>
<keyword evidence="19" id="KW-1185">Reference proteome</keyword>
<dbReference type="NCBIfam" id="TIGR00088">
    <property type="entry name" value="trmD"/>
    <property type="match status" value="1"/>
</dbReference>
<dbReference type="AlphaFoldDB" id="A0A3B0QH41"/>
<dbReference type="InterPro" id="IPR016009">
    <property type="entry name" value="tRNA_MeTrfase_TRMD/TRM10"/>
</dbReference>
<dbReference type="SUPFAM" id="SSF75217">
    <property type="entry name" value="alpha/beta knot"/>
    <property type="match status" value="1"/>
</dbReference>